<protein>
    <submittedName>
        <fullName evidence="2">Uncharacterized protein</fullName>
    </submittedName>
</protein>
<feature type="region of interest" description="Disordered" evidence="1">
    <location>
        <begin position="16"/>
        <end position="38"/>
    </location>
</feature>
<gene>
    <name evidence="2" type="ORF">GCM10023169_24820</name>
</gene>
<name>A0ABP8LC99_9MICO</name>
<sequence>MPAVLGQLAEHVEVDPPQRQRAATVAADDAIQPELRRRPAGGSARIAVSLLDGGRWGML</sequence>
<proteinExistence type="predicted"/>
<evidence type="ECO:0000313" key="2">
    <source>
        <dbReference type="EMBL" id="GAA4426250.1"/>
    </source>
</evidence>
<keyword evidence="3" id="KW-1185">Reference proteome</keyword>
<reference evidence="3" key="1">
    <citation type="journal article" date="2019" name="Int. J. Syst. Evol. Microbiol.">
        <title>The Global Catalogue of Microorganisms (GCM) 10K type strain sequencing project: providing services to taxonomists for standard genome sequencing and annotation.</title>
        <authorList>
            <consortium name="The Broad Institute Genomics Platform"/>
            <consortium name="The Broad Institute Genome Sequencing Center for Infectious Disease"/>
            <person name="Wu L."/>
            <person name="Ma J."/>
        </authorList>
    </citation>
    <scope>NUCLEOTIDE SEQUENCE [LARGE SCALE GENOMIC DNA]</scope>
    <source>
        <strain evidence="3">JCM 17810</strain>
    </source>
</reference>
<dbReference type="Proteomes" id="UP001500622">
    <property type="component" value="Unassembled WGS sequence"/>
</dbReference>
<comment type="caution">
    <text evidence="2">The sequence shown here is derived from an EMBL/GenBank/DDBJ whole genome shotgun (WGS) entry which is preliminary data.</text>
</comment>
<organism evidence="2 3">
    <name type="scientific">Georgenia halophila</name>
    <dbReference type="NCBI Taxonomy" id="620889"/>
    <lineage>
        <taxon>Bacteria</taxon>
        <taxon>Bacillati</taxon>
        <taxon>Actinomycetota</taxon>
        <taxon>Actinomycetes</taxon>
        <taxon>Micrococcales</taxon>
        <taxon>Bogoriellaceae</taxon>
        <taxon>Georgenia</taxon>
    </lineage>
</organism>
<accession>A0ABP8LC99</accession>
<dbReference type="EMBL" id="BAABGN010000011">
    <property type="protein sequence ID" value="GAA4426250.1"/>
    <property type="molecule type" value="Genomic_DNA"/>
</dbReference>
<evidence type="ECO:0000256" key="1">
    <source>
        <dbReference type="SAM" id="MobiDB-lite"/>
    </source>
</evidence>
<evidence type="ECO:0000313" key="3">
    <source>
        <dbReference type="Proteomes" id="UP001500622"/>
    </source>
</evidence>